<feature type="compositionally biased region" description="Basic and acidic residues" evidence="1">
    <location>
        <begin position="421"/>
        <end position="433"/>
    </location>
</feature>
<sequence>MSKIDSTPNTPVKRKGTHDDTPIVMEGPHSGIAEIDDRPTKKVMSALGKDPDSNMLIVNPDNLPFDPEDVDIKPVIPMPTTLGDSWEKIRTQLLRRSTPHMRFRATWDGVGHNDRFKLENQKELNVMIIMIRALGDSKSDIEKPDLSLHSALRELRVTPLLLQRAKDHVDWPNEYLIQLSPTDALQLPSFDNRSRGVFYGTEGKKSAYVWNLMPISKAEEGHFLGRYLKFKAHLPACAPINHKDDSDETTAKYALKIDQGYGSTPRWTDITCMRIKHNGEKVNGILTYNGDLTFFIPSIPSGEVPMRLWKNPNHNHIQGMVCNHPVKLELLPTCHTCGSEDHDVAHCLYTDHLLGAPAIPEESDNEIMEISTFPEPIPKKKKKSQKLASEVPTVVHHAYKQRGNGRPVASTSRGKAPAHRATSEHTRIDLRRA</sequence>
<feature type="compositionally biased region" description="Polar residues" evidence="1">
    <location>
        <begin position="1"/>
        <end position="10"/>
    </location>
</feature>
<evidence type="ECO:0000313" key="2">
    <source>
        <dbReference type="EMBL" id="KAA1093588.1"/>
    </source>
</evidence>
<dbReference type="Proteomes" id="UP000325313">
    <property type="component" value="Unassembled WGS sequence"/>
</dbReference>
<feature type="region of interest" description="Disordered" evidence="1">
    <location>
        <begin position="1"/>
        <end position="35"/>
    </location>
</feature>
<protein>
    <submittedName>
        <fullName evidence="2">Uncharacterized protein</fullName>
    </submittedName>
</protein>
<evidence type="ECO:0000313" key="3">
    <source>
        <dbReference type="Proteomes" id="UP000325313"/>
    </source>
</evidence>
<feature type="region of interest" description="Disordered" evidence="1">
    <location>
        <begin position="377"/>
        <end position="433"/>
    </location>
</feature>
<dbReference type="AlphaFoldDB" id="A0A5B0P0I3"/>
<accession>A0A5B0P0I3</accession>
<organism evidence="2 3">
    <name type="scientific">Puccinia graminis f. sp. tritici</name>
    <dbReference type="NCBI Taxonomy" id="56615"/>
    <lineage>
        <taxon>Eukaryota</taxon>
        <taxon>Fungi</taxon>
        <taxon>Dikarya</taxon>
        <taxon>Basidiomycota</taxon>
        <taxon>Pucciniomycotina</taxon>
        <taxon>Pucciniomycetes</taxon>
        <taxon>Pucciniales</taxon>
        <taxon>Pucciniaceae</taxon>
        <taxon>Puccinia</taxon>
    </lineage>
</organism>
<evidence type="ECO:0000256" key="1">
    <source>
        <dbReference type="SAM" id="MobiDB-lite"/>
    </source>
</evidence>
<name>A0A5B0P0I3_PUCGR</name>
<gene>
    <name evidence="2" type="ORF">PGTUg99_029660</name>
</gene>
<proteinExistence type="predicted"/>
<reference evidence="2 3" key="1">
    <citation type="submission" date="2019-05" db="EMBL/GenBank/DDBJ databases">
        <title>Emergence of the Ug99 lineage of the wheat stem rust pathogen through somatic hybridization.</title>
        <authorList>
            <person name="Li F."/>
            <person name="Upadhyaya N.M."/>
            <person name="Sperschneider J."/>
            <person name="Matny O."/>
            <person name="Nguyen-Phuc H."/>
            <person name="Mago R."/>
            <person name="Raley C."/>
            <person name="Miller M.E."/>
            <person name="Silverstein K.A.T."/>
            <person name="Henningsen E."/>
            <person name="Hirsch C.D."/>
            <person name="Visser B."/>
            <person name="Pretorius Z.A."/>
            <person name="Steffenson B.J."/>
            <person name="Schwessinger B."/>
            <person name="Dodds P.N."/>
            <person name="Figueroa M."/>
        </authorList>
    </citation>
    <scope>NUCLEOTIDE SEQUENCE [LARGE SCALE GENOMIC DNA]</scope>
    <source>
        <strain evidence="2 3">Ug99</strain>
    </source>
</reference>
<comment type="caution">
    <text evidence="2">The sequence shown here is derived from an EMBL/GenBank/DDBJ whole genome shotgun (WGS) entry which is preliminary data.</text>
</comment>
<dbReference type="EMBL" id="VDEP01000374">
    <property type="protein sequence ID" value="KAA1093588.1"/>
    <property type="molecule type" value="Genomic_DNA"/>
</dbReference>